<reference evidence="3" key="1">
    <citation type="submission" date="2020-02" db="EMBL/GenBank/DDBJ databases">
        <title>Streptomyces sp. ASO4wet.</title>
        <authorList>
            <person name="Risdian C."/>
            <person name="Landwehr W."/>
            <person name="Schupp P."/>
            <person name="Wink J."/>
        </authorList>
    </citation>
    <scope>NUCLEOTIDE SEQUENCE [LARGE SCALE GENOMIC DNA]</scope>
    <source>
        <strain evidence="3">ASO4wet</strain>
    </source>
</reference>
<gene>
    <name evidence="2" type="ORF">G4Z16_15300</name>
</gene>
<accession>A0A7T1T6Z0</accession>
<sequence length="150" mass="16086">MDLTLRLSDAQQVENLGQLYDWLRTERDLRTCSEVSLVPADGVPGEMSAVFDSVQLVLDSSFQLASLAVGIASWRKACEPRSAVTIIHHDTEIRLETTDLHDAGAVVEALERLRTAPGTNPDARQGQREEGADDGAAEGEADGDGGVGVR</sequence>
<proteinExistence type="predicted"/>
<feature type="region of interest" description="Disordered" evidence="1">
    <location>
        <begin position="113"/>
        <end position="150"/>
    </location>
</feature>
<evidence type="ECO:0000313" key="2">
    <source>
        <dbReference type="EMBL" id="QPP07528.1"/>
    </source>
</evidence>
<evidence type="ECO:0000313" key="3">
    <source>
        <dbReference type="Proteomes" id="UP000595046"/>
    </source>
</evidence>
<dbReference type="RefSeq" id="WP_197351337.1">
    <property type="nucleotide sequence ID" value="NZ_CP048882.1"/>
</dbReference>
<dbReference type="Pfam" id="PF19953">
    <property type="entry name" value="EACC1"/>
    <property type="match status" value="1"/>
</dbReference>
<dbReference type="InterPro" id="IPR045428">
    <property type="entry name" value="EACC1"/>
</dbReference>
<dbReference type="AlphaFoldDB" id="A0A7T1T6Z0"/>
<evidence type="ECO:0000256" key="1">
    <source>
        <dbReference type="SAM" id="MobiDB-lite"/>
    </source>
</evidence>
<name>A0A7T1T6Z0_9ACTN</name>
<feature type="compositionally biased region" description="Acidic residues" evidence="1">
    <location>
        <begin position="131"/>
        <end position="143"/>
    </location>
</feature>
<keyword evidence="3" id="KW-1185">Reference proteome</keyword>
<dbReference type="EMBL" id="CP048882">
    <property type="protein sequence ID" value="QPP07528.1"/>
    <property type="molecule type" value="Genomic_DNA"/>
</dbReference>
<dbReference type="Proteomes" id="UP000595046">
    <property type="component" value="Chromosome"/>
</dbReference>
<dbReference type="KEGG" id="sbat:G4Z16_15300"/>
<protein>
    <submittedName>
        <fullName evidence="2">Uncharacterized protein</fullName>
    </submittedName>
</protein>
<organism evidence="2 3">
    <name type="scientific">Streptomyces bathyalis</name>
    <dbReference type="NCBI Taxonomy" id="2710756"/>
    <lineage>
        <taxon>Bacteria</taxon>
        <taxon>Bacillati</taxon>
        <taxon>Actinomycetota</taxon>
        <taxon>Actinomycetes</taxon>
        <taxon>Kitasatosporales</taxon>
        <taxon>Streptomycetaceae</taxon>
        <taxon>Streptomyces</taxon>
    </lineage>
</organism>